<protein>
    <submittedName>
        <fullName evidence="3">Uncharacterized protein</fullName>
    </submittedName>
</protein>
<name>A0AAV9QGP0_9PEZI</name>
<dbReference type="Proteomes" id="UP001345827">
    <property type="component" value="Unassembled WGS sequence"/>
</dbReference>
<feature type="region of interest" description="Disordered" evidence="1">
    <location>
        <begin position="105"/>
        <end position="149"/>
    </location>
</feature>
<dbReference type="EMBL" id="JAXLQG010000003">
    <property type="protein sequence ID" value="KAK5542529.1"/>
    <property type="molecule type" value="Genomic_DNA"/>
</dbReference>
<reference evidence="3 4" key="1">
    <citation type="submission" date="2023-06" db="EMBL/GenBank/DDBJ databases">
        <title>Black Yeasts Isolated from many extreme environments.</title>
        <authorList>
            <person name="Coleine C."/>
            <person name="Stajich J.E."/>
            <person name="Selbmann L."/>
        </authorList>
    </citation>
    <scope>NUCLEOTIDE SEQUENCE [LARGE SCALE GENOMIC DNA]</scope>
    <source>
        <strain evidence="3 4">CCFEE 5887</strain>
    </source>
</reference>
<proteinExistence type="predicted"/>
<sequence>MRASILAIAVFAIIYPASALIFPEAVPLHRRQAPGTPQYDCHANCGAVIVDGRTTGYCDSANFTTALNACLDCALPYDIWQYYGDSVSEAAEGCGLDATPIPGNSTSATNSSSPSVTASQTATSSEATGSAITSSPATSSVDGGPSTTEVATGATEIADDVLEFQTSSAATSSAPTTESSDSAGSKASVNSGFALVALPALLACFL</sequence>
<feature type="compositionally biased region" description="Polar residues" evidence="1">
    <location>
        <begin position="136"/>
        <end position="149"/>
    </location>
</feature>
<gene>
    <name evidence="3" type="ORF">LTR25_002415</name>
</gene>
<accession>A0AAV9QGP0</accession>
<comment type="caution">
    <text evidence="3">The sequence shown here is derived from an EMBL/GenBank/DDBJ whole genome shotgun (WGS) entry which is preliminary data.</text>
</comment>
<evidence type="ECO:0000313" key="3">
    <source>
        <dbReference type="EMBL" id="KAK5542529.1"/>
    </source>
</evidence>
<dbReference type="AlphaFoldDB" id="A0AAV9QGP0"/>
<evidence type="ECO:0000256" key="1">
    <source>
        <dbReference type="SAM" id="MobiDB-lite"/>
    </source>
</evidence>
<evidence type="ECO:0000313" key="4">
    <source>
        <dbReference type="Proteomes" id="UP001345827"/>
    </source>
</evidence>
<organism evidence="3 4">
    <name type="scientific">Vermiconidia calcicola</name>
    <dbReference type="NCBI Taxonomy" id="1690605"/>
    <lineage>
        <taxon>Eukaryota</taxon>
        <taxon>Fungi</taxon>
        <taxon>Dikarya</taxon>
        <taxon>Ascomycota</taxon>
        <taxon>Pezizomycotina</taxon>
        <taxon>Dothideomycetes</taxon>
        <taxon>Dothideomycetidae</taxon>
        <taxon>Mycosphaerellales</taxon>
        <taxon>Extremaceae</taxon>
        <taxon>Vermiconidia</taxon>
    </lineage>
</organism>
<feature type="compositionally biased region" description="Low complexity" evidence="1">
    <location>
        <begin position="105"/>
        <end position="135"/>
    </location>
</feature>
<keyword evidence="2" id="KW-0732">Signal</keyword>
<keyword evidence="4" id="KW-1185">Reference proteome</keyword>
<feature type="signal peptide" evidence="2">
    <location>
        <begin position="1"/>
        <end position="19"/>
    </location>
</feature>
<feature type="chain" id="PRO_5043508124" evidence="2">
    <location>
        <begin position="20"/>
        <end position="206"/>
    </location>
</feature>
<evidence type="ECO:0000256" key="2">
    <source>
        <dbReference type="SAM" id="SignalP"/>
    </source>
</evidence>